<dbReference type="AlphaFoldDB" id="A0AAV2P7G8"/>
<sequence>MVIRDIRNAEPHLRVVSITIVMTINLVPVEIARGDVATRAGTRSSGVKLFLTQINRPERIKQRACVRAETLAV</sequence>
<dbReference type="EMBL" id="OZ034830">
    <property type="protein sequence ID" value="CAL1687090.1"/>
    <property type="molecule type" value="Genomic_DNA"/>
</dbReference>
<reference evidence="1" key="1">
    <citation type="submission" date="2024-04" db="EMBL/GenBank/DDBJ databases">
        <authorList>
            <consortium name="Molecular Ecology Group"/>
        </authorList>
    </citation>
    <scope>NUCLEOTIDE SEQUENCE</scope>
</reference>
<accession>A0AAV2P7G8</accession>
<organism evidence="1 2">
    <name type="scientific">Lasius platythorax</name>
    <dbReference type="NCBI Taxonomy" id="488582"/>
    <lineage>
        <taxon>Eukaryota</taxon>
        <taxon>Metazoa</taxon>
        <taxon>Ecdysozoa</taxon>
        <taxon>Arthropoda</taxon>
        <taxon>Hexapoda</taxon>
        <taxon>Insecta</taxon>
        <taxon>Pterygota</taxon>
        <taxon>Neoptera</taxon>
        <taxon>Endopterygota</taxon>
        <taxon>Hymenoptera</taxon>
        <taxon>Apocrita</taxon>
        <taxon>Aculeata</taxon>
        <taxon>Formicoidea</taxon>
        <taxon>Formicidae</taxon>
        <taxon>Formicinae</taxon>
        <taxon>Lasius</taxon>
        <taxon>Lasius</taxon>
    </lineage>
</organism>
<evidence type="ECO:0000313" key="2">
    <source>
        <dbReference type="Proteomes" id="UP001497644"/>
    </source>
</evidence>
<keyword evidence="2" id="KW-1185">Reference proteome</keyword>
<evidence type="ECO:0000313" key="1">
    <source>
        <dbReference type="EMBL" id="CAL1687090.1"/>
    </source>
</evidence>
<protein>
    <submittedName>
        <fullName evidence="1">Uncharacterized protein</fullName>
    </submittedName>
</protein>
<dbReference type="Proteomes" id="UP001497644">
    <property type="component" value="Chromosome 7"/>
</dbReference>
<gene>
    <name evidence="1" type="ORF">LPLAT_LOCUS12356</name>
</gene>
<name>A0AAV2P7G8_9HYME</name>
<proteinExistence type="predicted"/>